<dbReference type="AlphaFoldDB" id="A0A1F5YRE6"/>
<dbReference type="PANTHER" id="PTHR41774:SF1">
    <property type="entry name" value="NGG1P INTERACTING FACTOR NIF3"/>
    <property type="match status" value="1"/>
</dbReference>
<protein>
    <recommendedName>
        <fullName evidence="3">NGG1p interacting factor NIF3</fullName>
    </recommendedName>
</protein>
<sequence length="105" mass="11918">MKFKFFVYCPDDKKLINQIIKVASAYGAGFYGNYSHVAFITHGEGNWKSEKGAQPHLGKVGQETHAPVAKIEMTCPAEKIKQIVKAIKKIHPWEQVDIEFIQLEE</sequence>
<proteinExistence type="predicted"/>
<dbReference type="Gene3D" id="3.30.70.120">
    <property type="match status" value="1"/>
</dbReference>
<reference evidence="1 2" key="1">
    <citation type="journal article" date="2016" name="Nat. Commun.">
        <title>Thousands of microbial genomes shed light on interconnected biogeochemical processes in an aquifer system.</title>
        <authorList>
            <person name="Anantharaman K."/>
            <person name="Brown C.T."/>
            <person name="Hug L.A."/>
            <person name="Sharon I."/>
            <person name="Castelle C.J."/>
            <person name="Probst A.J."/>
            <person name="Thomas B.C."/>
            <person name="Singh A."/>
            <person name="Wilkins M.J."/>
            <person name="Karaoz U."/>
            <person name="Brodie E.L."/>
            <person name="Williams K.H."/>
            <person name="Hubbard S.S."/>
            <person name="Banfield J.F."/>
        </authorList>
    </citation>
    <scope>NUCLEOTIDE SEQUENCE [LARGE SCALE GENOMIC DNA]</scope>
</reference>
<evidence type="ECO:0000313" key="1">
    <source>
        <dbReference type="EMBL" id="OGG02778.1"/>
    </source>
</evidence>
<dbReference type="Proteomes" id="UP000176665">
    <property type="component" value="Unassembled WGS sequence"/>
</dbReference>
<dbReference type="EMBL" id="MFJA01000052">
    <property type="protein sequence ID" value="OGG02778.1"/>
    <property type="molecule type" value="Genomic_DNA"/>
</dbReference>
<dbReference type="InterPro" id="IPR015867">
    <property type="entry name" value="N-reg_PII/ATP_PRibTrfase_C"/>
</dbReference>
<name>A0A1F5YRE6_9BACT</name>
<dbReference type="SUPFAM" id="SSF102705">
    <property type="entry name" value="NIF3 (NGG1p interacting factor 3)-like"/>
    <property type="match status" value="1"/>
</dbReference>
<dbReference type="STRING" id="1798371.A2W14_06650"/>
<accession>A0A1F5YRE6</accession>
<dbReference type="InterPro" id="IPR036069">
    <property type="entry name" value="DUF34/NIF3_sf"/>
</dbReference>
<organism evidence="1 2">
    <name type="scientific">Candidatus Gottesmanbacteria bacterium RBG_16_37_8</name>
    <dbReference type="NCBI Taxonomy" id="1798371"/>
    <lineage>
        <taxon>Bacteria</taxon>
        <taxon>Candidatus Gottesmaniibacteriota</taxon>
    </lineage>
</organism>
<gene>
    <name evidence="1" type="ORF">A2W14_06650</name>
</gene>
<evidence type="ECO:0008006" key="3">
    <source>
        <dbReference type="Google" id="ProtNLM"/>
    </source>
</evidence>
<comment type="caution">
    <text evidence="1">The sequence shown here is derived from an EMBL/GenBank/DDBJ whole genome shotgun (WGS) entry which is preliminary data.</text>
</comment>
<dbReference type="PANTHER" id="PTHR41774">
    <property type="match status" value="1"/>
</dbReference>
<evidence type="ECO:0000313" key="2">
    <source>
        <dbReference type="Proteomes" id="UP000176665"/>
    </source>
</evidence>